<accession>A0A1H3PEA1</accession>
<dbReference type="InterPro" id="IPR035093">
    <property type="entry name" value="RelE/ParE_toxin_dom_sf"/>
</dbReference>
<keyword evidence="5" id="KW-0378">Hydrolase</keyword>
<comment type="similarity">
    <text evidence="1">Belongs to the YoeB family.</text>
</comment>
<dbReference type="PANTHER" id="PTHR38039:SF1">
    <property type="entry name" value="TOXIN YOEB"/>
    <property type="match status" value="1"/>
</dbReference>
<evidence type="ECO:0000256" key="4">
    <source>
        <dbReference type="ARBA" id="ARBA00022759"/>
    </source>
</evidence>
<evidence type="ECO:0000256" key="3">
    <source>
        <dbReference type="ARBA" id="ARBA00022722"/>
    </source>
</evidence>
<dbReference type="Pfam" id="PF06769">
    <property type="entry name" value="YoeB_toxin"/>
    <property type="match status" value="1"/>
</dbReference>
<evidence type="ECO:0000256" key="5">
    <source>
        <dbReference type="ARBA" id="ARBA00022801"/>
    </source>
</evidence>
<evidence type="ECO:0000256" key="6">
    <source>
        <dbReference type="ARBA" id="ARBA00030388"/>
    </source>
</evidence>
<evidence type="ECO:0000256" key="7">
    <source>
        <dbReference type="ARBA" id="ARBA00050056"/>
    </source>
</evidence>
<dbReference type="GO" id="GO:0016787">
    <property type="term" value="F:hydrolase activity"/>
    <property type="evidence" value="ECO:0007669"/>
    <property type="project" value="UniProtKB-KW"/>
</dbReference>
<keyword evidence="2" id="KW-1277">Toxin-antitoxin system</keyword>
<dbReference type="Proteomes" id="UP000199230">
    <property type="component" value="Unassembled WGS sequence"/>
</dbReference>
<dbReference type="STRING" id="159292.SAMN05192546_106164"/>
<dbReference type="InterPro" id="IPR009614">
    <property type="entry name" value="YoeB_toxin"/>
</dbReference>
<keyword evidence="9" id="KW-1185">Reference proteome</keyword>
<evidence type="ECO:0000313" key="8">
    <source>
        <dbReference type="EMBL" id="SDY99400.1"/>
    </source>
</evidence>
<dbReference type="EMBL" id="FNPV01000006">
    <property type="protein sequence ID" value="SDY99400.1"/>
    <property type="molecule type" value="Genomic_DNA"/>
</dbReference>
<dbReference type="RefSeq" id="WP_093313937.1">
    <property type="nucleotide sequence ID" value="NZ_FNPV01000006.1"/>
</dbReference>
<dbReference type="SUPFAM" id="SSF143011">
    <property type="entry name" value="RelE-like"/>
    <property type="match status" value="1"/>
</dbReference>
<proteinExistence type="inferred from homology"/>
<protein>
    <recommendedName>
        <fullName evidence="7">Endoribonuclease YoeB</fullName>
    </recommendedName>
    <alternativeName>
        <fullName evidence="6">Putative mRNA interferase YoeB</fullName>
    </alternativeName>
</protein>
<dbReference type="NCBIfam" id="TIGR02116">
    <property type="entry name" value="toxin_Txe_YoeB"/>
    <property type="match status" value="1"/>
</dbReference>
<evidence type="ECO:0000313" key="9">
    <source>
        <dbReference type="Proteomes" id="UP000199230"/>
    </source>
</evidence>
<dbReference type="GO" id="GO:0045892">
    <property type="term" value="P:negative regulation of DNA-templated transcription"/>
    <property type="evidence" value="ECO:0007669"/>
    <property type="project" value="TreeGrafter"/>
</dbReference>
<dbReference type="GO" id="GO:0006401">
    <property type="term" value="P:RNA catabolic process"/>
    <property type="evidence" value="ECO:0007669"/>
    <property type="project" value="InterPro"/>
</dbReference>
<dbReference type="PANTHER" id="PTHR38039">
    <property type="entry name" value="TOXIN YOEB"/>
    <property type="match status" value="1"/>
</dbReference>
<dbReference type="OrthoDB" id="9801102at2"/>
<dbReference type="AlphaFoldDB" id="A0A1H3PEA1"/>
<gene>
    <name evidence="8" type="ORF">SAMN05192546_106164</name>
</gene>
<dbReference type="Gene3D" id="3.30.2310.20">
    <property type="entry name" value="RelE-like"/>
    <property type="match status" value="1"/>
</dbReference>
<dbReference type="GO" id="GO:0004519">
    <property type="term" value="F:endonuclease activity"/>
    <property type="evidence" value="ECO:0007669"/>
    <property type="project" value="UniProtKB-KW"/>
</dbReference>
<keyword evidence="3" id="KW-0540">Nuclease</keyword>
<sequence>MNKLFTDNAWNDYLYWLQKDVAKVKRINKLIKSIELEGLADGIGKPEALKHDLSGYWSRRINEEHRMVYTIDQHQLVIVSLKDHY</sequence>
<organism evidence="8 9">
    <name type="scientific">Tindallia californiensis</name>
    <dbReference type="NCBI Taxonomy" id="159292"/>
    <lineage>
        <taxon>Bacteria</taxon>
        <taxon>Bacillati</taxon>
        <taxon>Bacillota</taxon>
        <taxon>Clostridia</taxon>
        <taxon>Peptostreptococcales</taxon>
        <taxon>Tindalliaceae</taxon>
        <taxon>Tindallia</taxon>
    </lineage>
</organism>
<name>A0A1H3PEA1_9FIRM</name>
<evidence type="ECO:0000256" key="1">
    <source>
        <dbReference type="ARBA" id="ARBA00008172"/>
    </source>
</evidence>
<keyword evidence="4" id="KW-0255">Endonuclease</keyword>
<evidence type="ECO:0000256" key="2">
    <source>
        <dbReference type="ARBA" id="ARBA00022649"/>
    </source>
</evidence>
<reference evidence="8 9" key="1">
    <citation type="submission" date="2016-10" db="EMBL/GenBank/DDBJ databases">
        <authorList>
            <person name="de Groot N.N."/>
        </authorList>
    </citation>
    <scope>NUCLEOTIDE SEQUENCE [LARGE SCALE GENOMIC DNA]</scope>
    <source>
        <strain evidence="8 9">APO</strain>
    </source>
</reference>